<dbReference type="EMBL" id="JAVHNS010000003">
    <property type="protein sequence ID" value="KAK6360365.1"/>
    <property type="molecule type" value="Genomic_DNA"/>
</dbReference>
<dbReference type="Proteomes" id="UP001373714">
    <property type="component" value="Unassembled WGS sequence"/>
</dbReference>
<keyword evidence="2" id="KW-1185">Reference proteome</keyword>
<sequence>MQTAVRSVVRASARQNLFASRAGAQVVRSVSTWSSVVEGPPDVSIYLIGSIDKESSPGS</sequence>
<name>A0AAV9VEI2_9PEZI</name>
<evidence type="ECO:0000313" key="2">
    <source>
        <dbReference type="Proteomes" id="UP001373714"/>
    </source>
</evidence>
<protein>
    <submittedName>
        <fullName evidence="1">Uncharacterized protein</fullName>
    </submittedName>
</protein>
<accession>A0AAV9VEI2</accession>
<comment type="caution">
    <text evidence="1">The sequence shown here is derived from an EMBL/GenBank/DDBJ whole genome shotgun (WGS) entry which is preliminary data.</text>
</comment>
<organism evidence="1 2">
    <name type="scientific">Orbilia blumenaviensis</name>
    <dbReference type="NCBI Taxonomy" id="1796055"/>
    <lineage>
        <taxon>Eukaryota</taxon>
        <taxon>Fungi</taxon>
        <taxon>Dikarya</taxon>
        <taxon>Ascomycota</taxon>
        <taxon>Pezizomycotina</taxon>
        <taxon>Orbiliomycetes</taxon>
        <taxon>Orbiliales</taxon>
        <taxon>Orbiliaceae</taxon>
        <taxon>Orbilia</taxon>
    </lineage>
</organism>
<evidence type="ECO:0000313" key="1">
    <source>
        <dbReference type="EMBL" id="KAK6360365.1"/>
    </source>
</evidence>
<dbReference type="AlphaFoldDB" id="A0AAV9VEI2"/>
<gene>
    <name evidence="1" type="ORF">TWF730_006508</name>
</gene>
<proteinExistence type="predicted"/>
<reference evidence="1 2" key="1">
    <citation type="submission" date="2019-10" db="EMBL/GenBank/DDBJ databases">
        <authorList>
            <person name="Palmer J.M."/>
        </authorList>
    </citation>
    <scope>NUCLEOTIDE SEQUENCE [LARGE SCALE GENOMIC DNA]</scope>
    <source>
        <strain evidence="1 2">TWF730</strain>
    </source>
</reference>